<dbReference type="InterPro" id="IPR001753">
    <property type="entry name" value="Enoyl-CoA_hydra/iso"/>
</dbReference>
<gene>
    <name evidence="2" type="ORF">SAMN05421731_105300</name>
</gene>
<reference evidence="3" key="1">
    <citation type="submission" date="2016-09" db="EMBL/GenBank/DDBJ databases">
        <authorList>
            <person name="Varghese N."/>
            <person name="Submissions S."/>
        </authorList>
    </citation>
    <scope>NUCLEOTIDE SEQUENCE [LARGE SCALE GENOMIC DNA]</scope>
    <source>
        <strain evidence="3">ANC 4466</strain>
    </source>
</reference>
<dbReference type="SUPFAM" id="SSF52096">
    <property type="entry name" value="ClpP/crotonase"/>
    <property type="match status" value="1"/>
</dbReference>
<dbReference type="OrthoDB" id="5389341at2"/>
<dbReference type="CDD" id="cd06558">
    <property type="entry name" value="crotonase-like"/>
    <property type="match status" value="1"/>
</dbReference>
<organism evidence="2 3">
    <name type="scientific">Acinetobacter puyangensis</name>
    <dbReference type="NCBI Taxonomy" id="1096779"/>
    <lineage>
        <taxon>Bacteria</taxon>
        <taxon>Pseudomonadati</taxon>
        <taxon>Pseudomonadota</taxon>
        <taxon>Gammaproteobacteria</taxon>
        <taxon>Moraxellales</taxon>
        <taxon>Moraxellaceae</taxon>
        <taxon>Acinetobacter</taxon>
    </lineage>
</organism>
<protein>
    <submittedName>
        <fullName evidence="2">3-hydroxyacyl-CoA dehydrogenase / enoyl-CoA hydratase / 3-hydroxybutyryl-CoA epimerase / enoyl-CoA isomerase</fullName>
    </submittedName>
</protein>
<dbReference type="GO" id="GO:0006635">
    <property type="term" value="P:fatty acid beta-oxidation"/>
    <property type="evidence" value="ECO:0007669"/>
    <property type="project" value="TreeGrafter"/>
</dbReference>
<name>A0A240ECW6_9GAMM</name>
<keyword evidence="3" id="KW-1185">Reference proteome</keyword>
<dbReference type="InterPro" id="IPR018376">
    <property type="entry name" value="Enoyl-CoA_hyd/isom_CS"/>
</dbReference>
<evidence type="ECO:0000313" key="3">
    <source>
        <dbReference type="Proteomes" id="UP000219042"/>
    </source>
</evidence>
<dbReference type="GO" id="GO:0016853">
    <property type="term" value="F:isomerase activity"/>
    <property type="evidence" value="ECO:0007669"/>
    <property type="project" value="UniProtKB-KW"/>
</dbReference>
<dbReference type="AlphaFoldDB" id="A0A240ECW6"/>
<dbReference type="RefSeq" id="WP_097079497.1">
    <property type="nucleotide sequence ID" value="NZ_BAABHT010000005.1"/>
</dbReference>
<dbReference type="PROSITE" id="PS00166">
    <property type="entry name" value="ENOYL_COA_HYDRATASE"/>
    <property type="match status" value="1"/>
</dbReference>
<dbReference type="InterPro" id="IPR029045">
    <property type="entry name" value="ClpP/crotonase-like_dom_sf"/>
</dbReference>
<dbReference type="Gene3D" id="3.90.226.10">
    <property type="entry name" value="2-enoyl-CoA Hydratase, Chain A, domain 1"/>
    <property type="match status" value="1"/>
</dbReference>
<dbReference type="Proteomes" id="UP000219042">
    <property type="component" value="Unassembled WGS sequence"/>
</dbReference>
<accession>A0A240ECW6</accession>
<proteinExistence type="inferred from homology"/>
<dbReference type="PANTHER" id="PTHR43612:SF3">
    <property type="entry name" value="TRIFUNCTIONAL ENZYME SUBUNIT ALPHA, MITOCHONDRIAL"/>
    <property type="match status" value="1"/>
</dbReference>
<comment type="similarity">
    <text evidence="1">Belongs to the enoyl-CoA hydratase/isomerase family.</text>
</comment>
<sequence length="306" mass="34126">MIYQGNTVSVSIIKESIANFCFNLKNQSINKFNRETLIECKAALKAIKLYPDIKGIIVTSAKSVFIVGADITEFTDLFEQSEADIRSWAENANDFFNAFEDLNLPKVAAINGFALGGGFEMCLTCDYRVMAESAQIGLPELSLGLIPGFGGTVRLCRIIGVEKTIQWIQGIVSKNAKQALMDGAIDAVVHHKDLIPTSIQFIEAAIAGELSWQSRYQEKIKPIHLTKTAKNKIFIQAYREIQEKDNDSPAYHHMLEAIRAGIILERDAAIREESKHFAFLGKTAQAKALIQNFLDKQLKKKQLKSE</sequence>
<dbReference type="Pfam" id="PF00378">
    <property type="entry name" value="ECH_1"/>
    <property type="match status" value="1"/>
</dbReference>
<dbReference type="GO" id="GO:0004300">
    <property type="term" value="F:enoyl-CoA hydratase activity"/>
    <property type="evidence" value="ECO:0007669"/>
    <property type="project" value="TreeGrafter"/>
</dbReference>
<dbReference type="InterPro" id="IPR050136">
    <property type="entry name" value="FA_oxidation_alpha_subunit"/>
</dbReference>
<dbReference type="PANTHER" id="PTHR43612">
    <property type="entry name" value="TRIFUNCTIONAL ENZYME SUBUNIT ALPHA"/>
    <property type="match status" value="1"/>
</dbReference>
<evidence type="ECO:0000256" key="1">
    <source>
        <dbReference type="RuleBase" id="RU003707"/>
    </source>
</evidence>
<evidence type="ECO:0000313" key="2">
    <source>
        <dbReference type="EMBL" id="SNX45745.1"/>
    </source>
</evidence>
<dbReference type="GO" id="GO:0016509">
    <property type="term" value="F:long-chain (3S)-3-hydroxyacyl-CoA dehydrogenase (NAD+) activity"/>
    <property type="evidence" value="ECO:0007669"/>
    <property type="project" value="TreeGrafter"/>
</dbReference>
<dbReference type="EMBL" id="OANT01000005">
    <property type="protein sequence ID" value="SNX45745.1"/>
    <property type="molecule type" value="Genomic_DNA"/>
</dbReference>
<keyword evidence="2" id="KW-0413">Isomerase</keyword>